<dbReference type="EMBL" id="BT045618">
    <property type="protein sequence ID" value="ACI33880.1"/>
    <property type="molecule type" value="mRNA"/>
</dbReference>
<comment type="subcellular location">
    <subcellularLocation>
        <location evidence="2">Peroxisome</location>
    </subcellularLocation>
</comment>
<evidence type="ECO:0000256" key="1">
    <source>
        <dbReference type="ARBA" id="ARBA00000469"/>
    </source>
</evidence>
<comment type="catalytic activity">
    <reaction evidence="1">
        <text>(3S)-hydroxyhexadecanoyl-CoA = (2E)-hexadecenoyl-CoA + H2O</text>
        <dbReference type="Rhea" id="RHEA:31163"/>
        <dbReference type="ChEBI" id="CHEBI:15377"/>
        <dbReference type="ChEBI" id="CHEBI:61526"/>
        <dbReference type="ChEBI" id="CHEBI:62613"/>
    </reaction>
    <physiologicalReaction direction="right-to-left" evidence="1">
        <dbReference type="Rhea" id="RHEA:31165"/>
    </physiologicalReaction>
</comment>
<dbReference type="InterPro" id="IPR008927">
    <property type="entry name" value="6-PGluconate_DH-like_C_sf"/>
</dbReference>
<comment type="catalytic activity">
    <reaction evidence="27">
        <text>(3E)-decenoyl-CoA = (2E)-decenoyl-CoA</text>
        <dbReference type="Rhea" id="RHEA:45752"/>
        <dbReference type="ChEBI" id="CHEBI:61406"/>
        <dbReference type="ChEBI" id="CHEBI:84793"/>
    </reaction>
    <physiologicalReaction direction="left-to-right" evidence="27">
        <dbReference type="Rhea" id="RHEA:45753"/>
    </physiologicalReaction>
</comment>
<reference evidence="38" key="1">
    <citation type="submission" date="2008-10" db="EMBL/GenBank/DDBJ databases">
        <authorList>
            <consortium name="cGRASP (B.F. Koop &amp; W.S. Davidson)"/>
            <person name="Leong J."/>
            <person name="von Schalburg K."/>
            <person name="Cooper G."/>
            <person name="Moore R."/>
            <person name="Holt R."/>
            <person name="Davidson W.S."/>
            <person name="Koop B.F."/>
        </authorList>
    </citation>
    <scope>NUCLEOTIDE SEQUENCE</scope>
    <source>
        <tissue evidence="38">Brain</tissue>
    </source>
</reference>
<comment type="catalytic activity">
    <reaction evidence="20">
        <text>a (3E)-enoyl-CoA = a 4-saturated (2E)-enoyl-CoA</text>
        <dbReference type="Rhea" id="RHEA:45228"/>
        <dbReference type="ChEBI" id="CHEBI:58521"/>
        <dbReference type="ChEBI" id="CHEBI:85097"/>
        <dbReference type="EC" id="5.3.3.8"/>
    </reaction>
    <physiologicalReaction direction="left-to-right" evidence="20">
        <dbReference type="Rhea" id="RHEA:45229"/>
    </physiologicalReaction>
</comment>
<dbReference type="GO" id="GO:0003857">
    <property type="term" value="F:(3S)-3-hydroxyacyl-CoA dehydrogenase (NAD+) activity"/>
    <property type="evidence" value="ECO:0007669"/>
    <property type="project" value="UniProtKB-EC"/>
</dbReference>
<evidence type="ECO:0000256" key="14">
    <source>
        <dbReference type="ARBA" id="ARBA00023235"/>
    </source>
</evidence>
<dbReference type="GO" id="GO:0005777">
    <property type="term" value="C:peroxisome"/>
    <property type="evidence" value="ECO:0007669"/>
    <property type="project" value="UniProtKB-SubCell"/>
</dbReference>
<evidence type="ECO:0000259" key="37">
    <source>
        <dbReference type="Pfam" id="PF02737"/>
    </source>
</evidence>
<dbReference type="EC" id="1.1.1.35" evidence="8"/>
<keyword evidence="39" id="KW-1185">Reference proteome</keyword>
<evidence type="ECO:0000256" key="5">
    <source>
        <dbReference type="ARBA" id="ARBA00011245"/>
    </source>
</evidence>
<evidence type="ECO:0000256" key="25">
    <source>
        <dbReference type="ARBA" id="ARBA00036472"/>
    </source>
</evidence>
<evidence type="ECO:0000256" key="4">
    <source>
        <dbReference type="ARBA" id="ARBA00008750"/>
    </source>
</evidence>
<feature type="domain" description="3-hydroxyacyl-CoA dehydrogenase C-terminal" evidence="36">
    <location>
        <begin position="474"/>
        <end position="575"/>
    </location>
</feature>
<evidence type="ECO:0000256" key="18">
    <source>
        <dbReference type="ARBA" id="ARBA00035863"/>
    </source>
</evidence>
<evidence type="ECO:0000256" key="23">
    <source>
        <dbReference type="ARBA" id="ARBA00036353"/>
    </source>
</evidence>
<dbReference type="InterPro" id="IPR006176">
    <property type="entry name" value="3-OHacyl-CoA_DH_NAD-bd"/>
</dbReference>
<keyword evidence="13" id="KW-0576">Peroxisome</keyword>
<evidence type="ECO:0000256" key="7">
    <source>
        <dbReference type="ARBA" id="ARBA00012076"/>
    </source>
</evidence>
<dbReference type="AlphaFoldDB" id="B5X3J9"/>
<dbReference type="UniPathway" id="UPA00659"/>
<evidence type="ECO:0000256" key="33">
    <source>
        <dbReference type="ARBA" id="ARBA00048361"/>
    </source>
</evidence>
<comment type="catalytic activity">
    <reaction evidence="21">
        <text>a (3Z)-enoyl-CoA = a 4-saturated (2E)-enoyl-CoA</text>
        <dbReference type="Rhea" id="RHEA:45900"/>
        <dbReference type="ChEBI" id="CHEBI:85097"/>
        <dbReference type="ChEBI" id="CHEBI:85489"/>
        <dbReference type="EC" id="5.3.3.8"/>
    </reaction>
    <physiologicalReaction direction="left-to-right" evidence="21">
        <dbReference type="Rhea" id="RHEA:45901"/>
    </physiologicalReaction>
</comment>
<dbReference type="EC" id="5.3.3.8" evidence="6"/>
<dbReference type="FunFam" id="1.10.1040.50:FF:000006">
    <property type="entry name" value="Peroxisomal bifunctional enzyme"/>
    <property type="match status" value="1"/>
</dbReference>
<evidence type="ECO:0000256" key="27">
    <source>
        <dbReference type="ARBA" id="ARBA00036656"/>
    </source>
</evidence>
<comment type="subunit">
    <text evidence="5">Monomer.</text>
</comment>
<dbReference type="Gene3D" id="1.10.1040.50">
    <property type="match status" value="1"/>
</dbReference>
<comment type="catalytic activity">
    <reaction evidence="32">
        <text>(3S)-hydroxyhexadecanoyl-CoA + NAD(+) = 3-oxohexadecanoyl-CoA + NADH + H(+)</text>
        <dbReference type="Rhea" id="RHEA:31159"/>
        <dbReference type="ChEBI" id="CHEBI:15378"/>
        <dbReference type="ChEBI" id="CHEBI:57349"/>
        <dbReference type="ChEBI" id="CHEBI:57540"/>
        <dbReference type="ChEBI" id="CHEBI:57945"/>
        <dbReference type="ChEBI" id="CHEBI:62613"/>
    </reaction>
    <physiologicalReaction direction="left-to-right" evidence="32">
        <dbReference type="Rhea" id="RHEA:31160"/>
    </physiologicalReaction>
</comment>
<organism evidence="38">
    <name type="scientific">Salmo salar</name>
    <name type="common">Atlantic salmon</name>
    <dbReference type="NCBI Taxonomy" id="8030"/>
    <lineage>
        <taxon>Eukaryota</taxon>
        <taxon>Metazoa</taxon>
        <taxon>Chordata</taxon>
        <taxon>Craniata</taxon>
        <taxon>Vertebrata</taxon>
        <taxon>Euteleostomi</taxon>
        <taxon>Actinopterygii</taxon>
        <taxon>Neopterygii</taxon>
        <taxon>Teleostei</taxon>
        <taxon>Protacanthopterygii</taxon>
        <taxon>Salmoniformes</taxon>
        <taxon>Salmonidae</taxon>
        <taxon>Salmoninae</taxon>
        <taxon>Salmo</taxon>
    </lineage>
</organism>
<sequence length="716" mass="76951">MATYSRLPGSVALITLHNPPVNALSAAVRQGIVDAVQRALKDPKVTSVVICGQNGKFCGGADIREFAGPMLGPPLVPMIHAIEAVDKPVAAAIEGVALGGGLELALACHYRIAHSKAVLGLPEVTLGLLPGAGGSQRLPRLIGLTAALDLITTGRHVSAAEALKLGVLDQVTDSNAVDLAVEFVRSVAGQPLDSRRLSTLPCPCPPDVDSLLDKVMSKVRQRSRGALAPVACVRALRAAASLPYAQGMEKERELMATLFNSGQARALQYAFFSQRVVGKWSLPSGARWDNSTARIISKAAVIGLGTMGRGIVVALALTGISVVAVETQEKQLAEASRVVPAMLQREAGRRRLATPPGVISFSSNLQDVSEVELVIEAVFEDMSLKLQVFKHLSSVCRPGTLLCSNTSGLDIDQLAAVTQSPGLVVGMHFFAPAHVMKLLEVVYGPRSSPEAVATAMQLGKRMGKVGVAVGNCPGFVGNRMLKPYLEQANFLLEEGATPRQVDEALEEFGFPMGVFRMSDLSGLDVGWRIRKEAGLTGPGVESTRTRQGRRYSPLPDQMCEAGRLGQKTGKGWYQYDGPGGRVARSDPWVHIFLETYRAEHGLVARSITLEEILERCLYALINEGFNILQDAVAAGPEDIDAIYVFGYGWPRHRGGPMFHADQVGLGRILQRLNQHSHPDVPHLKPSTLLRRLVAAGSPPVQKWREFINKERVHSQL</sequence>
<reference evidence="38 40" key="2">
    <citation type="journal article" date="2010" name="BMC Genomics">
        <title>Salmo salar and Esox lucius full-length cDNA sequences reveal changes in evolutionary pressures on a post-tetraploidization genome.</title>
        <authorList>
            <person name="Leong J.S."/>
            <person name="Jantzen S.G."/>
            <person name="von Schalburg K.R."/>
            <person name="Cooper G.A."/>
            <person name="Messmer A.M."/>
            <person name="Liao N.Y."/>
            <person name="Munro S."/>
            <person name="Moore R."/>
            <person name="Holt R.A."/>
            <person name="Jones S.J."/>
            <person name="Davidson W.S."/>
            <person name="Koop B.F."/>
        </authorList>
    </citation>
    <scope>NUCLEOTIDE SEQUENCE</scope>
    <source>
        <tissue evidence="38">Brain</tissue>
    </source>
</reference>
<comment type="catalytic activity">
    <reaction evidence="25">
        <text>(2S,3S)-3-hydroxy-2-methylbutanoyl-CoA = (2E)-2-methylbut-2-enoyl-CoA + H2O</text>
        <dbReference type="Rhea" id="RHEA:31119"/>
        <dbReference type="ChEBI" id="CHEBI:15377"/>
        <dbReference type="ChEBI" id="CHEBI:57312"/>
        <dbReference type="ChEBI" id="CHEBI:57337"/>
    </reaction>
    <physiologicalReaction direction="right-to-left" evidence="25">
        <dbReference type="Rhea" id="RHEA:31121"/>
    </physiologicalReaction>
</comment>
<evidence type="ECO:0000256" key="3">
    <source>
        <dbReference type="ARBA" id="ARBA00005005"/>
    </source>
</evidence>
<reference evidence="40" key="4">
    <citation type="submission" date="2025-04" db="UniProtKB">
        <authorList>
            <consortium name="RefSeq"/>
        </authorList>
    </citation>
    <scope>IDENTIFICATION</scope>
</reference>
<comment type="catalytic activity">
    <reaction evidence="28">
        <text>(2E)-hexadecenedioyl-CoA + H2O = (3S)-hydroxyhexadecanedioyl-CoA</text>
        <dbReference type="Rhea" id="RHEA:40259"/>
        <dbReference type="ChEBI" id="CHEBI:15377"/>
        <dbReference type="ChEBI" id="CHEBI:77075"/>
        <dbReference type="ChEBI" id="CHEBI:77080"/>
    </reaction>
    <physiologicalReaction direction="left-to-right" evidence="28">
        <dbReference type="Rhea" id="RHEA:40260"/>
    </physiologicalReaction>
</comment>
<evidence type="ECO:0000256" key="21">
    <source>
        <dbReference type="ARBA" id="ARBA00035959"/>
    </source>
</evidence>
<dbReference type="GO" id="GO:0004165">
    <property type="term" value="F:delta(3)-delta(2)-enoyl-CoA isomerase activity"/>
    <property type="evidence" value="ECO:0007669"/>
    <property type="project" value="UniProtKB-EC"/>
</dbReference>
<comment type="catalytic activity">
    <reaction evidence="24">
        <text>(3S)-hydroxyhexanoyl-CoA = (2E)-hexenoyl-CoA + H2O</text>
        <dbReference type="Rhea" id="RHEA:30547"/>
        <dbReference type="ChEBI" id="CHEBI:15377"/>
        <dbReference type="ChEBI" id="CHEBI:62075"/>
        <dbReference type="ChEBI" id="CHEBI:62077"/>
    </reaction>
    <physiologicalReaction direction="right-to-left" evidence="24">
        <dbReference type="Rhea" id="RHEA:30549"/>
    </physiologicalReaction>
</comment>
<accession>B5X3J9</accession>
<dbReference type="InterPro" id="IPR001753">
    <property type="entry name" value="Enoyl-CoA_hydra/iso"/>
</dbReference>
<comment type="catalytic activity">
    <reaction evidence="19">
        <text>a 4-saturated-(3S)-3-hydroxyacyl-CoA = a (3E)-enoyl-CoA + H2O</text>
        <dbReference type="Rhea" id="RHEA:20724"/>
        <dbReference type="ChEBI" id="CHEBI:15377"/>
        <dbReference type="ChEBI" id="CHEBI:58521"/>
        <dbReference type="ChEBI" id="CHEBI:137480"/>
        <dbReference type="EC" id="4.2.1.17"/>
    </reaction>
    <physiologicalReaction direction="left-to-right" evidence="19">
        <dbReference type="Rhea" id="RHEA:20725"/>
    </physiologicalReaction>
</comment>
<evidence type="ECO:0000259" key="36">
    <source>
        <dbReference type="Pfam" id="PF00725"/>
    </source>
</evidence>
<evidence type="ECO:0000256" key="34">
    <source>
        <dbReference type="ARBA" id="ARBA00048911"/>
    </source>
</evidence>
<dbReference type="GeneID" id="100195275"/>
<reference evidence="38" key="3">
    <citation type="submission" date="2010-08" db="EMBL/GenBank/DDBJ databases">
        <authorList>
            <consortium name="cGRASP (B.F. Koop &amp; W.S. Davidson)"/>
        </authorList>
    </citation>
    <scope>NUCLEOTIDE SEQUENCE</scope>
    <source>
        <tissue evidence="38">Brain</tissue>
    </source>
</reference>
<evidence type="ECO:0000256" key="35">
    <source>
        <dbReference type="ARBA" id="ARBA00049448"/>
    </source>
</evidence>
<comment type="catalytic activity">
    <reaction evidence="22">
        <text>(3Z)-hexenoyl-CoA = (2E)-hexenoyl-CoA</text>
        <dbReference type="Rhea" id="RHEA:45748"/>
        <dbReference type="ChEBI" id="CHEBI:62077"/>
        <dbReference type="ChEBI" id="CHEBI:85415"/>
    </reaction>
    <physiologicalReaction direction="left-to-right" evidence="22">
        <dbReference type="Rhea" id="RHEA:45749"/>
    </physiologicalReaction>
</comment>
<dbReference type="Gene3D" id="3.40.50.720">
    <property type="entry name" value="NAD(P)-binding Rossmann-like Domain"/>
    <property type="match status" value="1"/>
</dbReference>
<evidence type="ECO:0000256" key="10">
    <source>
        <dbReference type="ARBA" id="ARBA00023002"/>
    </source>
</evidence>
<keyword evidence="14" id="KW-0413">Isomerase</keyword>
<proteinExistence type="evidence at transcript level"/>
<dbReference type="SUPFAM" id="SSF51735">
    <property type="entry name" value="NAD(P)-binding Rossmann-fold domains"/>
    <property type="match status" value="1"/>
</dbReference>
<evidence type="ECO:0000256" key="17">
    <source>
        <dbReference type="ARBA" id="ARBA00035760"/>
    </source>
</evidence>
<evidence type="ECO:0000256" key="12">
    <source>
        <dbReference type="ARBA" id="ARBA00023098"/>
    </source>
</evidence>
<evidence type="ECO:0000256" key="32">
    <source>
        <dbReference type="ARBA" id="ARBA00047613"/>
    </source>
</evidence>
<dbReference type="Pfam" id="PF00378">
    <property type="entry name" value="ECH_1"/>
    <property type="match status" value="1"/>
</dbReference>
<evidence type="ECO:0000256" key="30">
    <source>
        <dbReference type="ARBA" id="ARBA00039632"/>
    </source>
</evidence>
<dbReference type="Proteomes" id="UP001652741">
    <property type="component" value="Chromosome ssa21"/>
</dbReference>
<keyword evidence="15" id="KW-0456">Lyase</keyword>
<comment type="catalytic activity">
    <reaction evidence="35">
        <text>(3S)-hydroxyhexadecanedioyl-CoA + NAD(+) = 3-oxohexadecanedioyl-CoA + NADH + H(+)</text>
        <dbReference type="Rhea" id="RHEA:40267"/>
        <dbReference type="ChEBI" id="CHEBI:15378"/>
        <dbReference type="ChEBI" id="CHEBI:57540"/>
        <dbReference type="ChEBI" id="CHEBI:57945"/>
        <dbReference type="ChEBI" id="CHEBI:77080"/>
        <dbReference type="ChEBI" id="CHEBI:77081"/>
    </reaction>
    <physiologicalReaction direction="left-to-right" evidence="35">
        <dbReference type="Rhea" id="RHEA:40268"/>
    </physiologicalReaction>
</comment>
<dbReference type="FunFam" id="3.40.50.720:FF:000796">
    <property type="entry name" value="Enoyl-CoA Hydratase"/>
    <property type="match status" value="1"/>
</dbReference>
<keyword evidence="9" id="KW-0276">Fatty acid metabolism</keyword>
<comment type="pathway">
    <text evidence="3">Lipid metabolism; fatty acid beta-oxidation.</text>
</comment>
<dbReference type="Gene3D" id="3.90.226.10">
    <property type="entry name" value="2-enoyl-CoA Hydratase, Chain A, domain 1"/>
    <property type="match status" value="1"/>
</dbReference>
<evidence type="ECO:0000256" key="16">
    <source>
        <dbReference type="ARBA" id="ARBA00023268"/>
    </source>
</evidence>
<evidence type="ECO:0000256" key="2">
    <source>
        <dbReference type="ARBA" id="ARBA00004275"/>
    </source>
</evidence>
<evidence type="ECO:0000256" key="26">
    <source>
        <dbReference type="ARBA" id="ARBA00036570"/>
    </source>
</evidence>
<comment type="catalytic activity">
    <reaction evidence="18">
        <text>(3E,5Z)-octadienoyl-CoA = (2E,5Z)-octadienoyl-CoA</text>
        <dbReference type="Rhea" id="RHEA:49932"/>
        <dbReference type="ChEBI" id="CHEBI:85108"/>
        <dbReference type="ChEBI" id="CHEBI:131990"/>
    </reaction>
    <physiologicalReaction direction="right-to-left" evidence="18">
        <dbReference type="Rhea" id="RHEA:49934"/>
    </physiologicalReaction>
</comment>
<keyword evidence="11" id="KW-0520">NAD</keyword>
<comment type="catalytic activity">
    <reaction evidence="26">
        <text>(3E,5Z)-tetradecadienoyl-CoA = (2E,5Z)-tetradecadienoyl-CoA</text>
        <dbReference type="Rhea" id="RHEA:47464"/>
        <dbReference type="ChEBI" id="CHEBI:71586"/>
        <dbReference type="ChEBI" id="CHEBI:87701"/>
    </reaction>
    <physiologicalReaction direction="right-to-left" evidence="26">
        <dbReference type="Rhea" id="RHEA:47466"/>
    </physiologicalReaction>
</comment>
<dbReference type="STRING" id="8030.ENSSSAP00000060082"/>
<comment type="catalytic activity">
    <reaction evidence="33">
        <text>(3S)-hydroxydecanoyl-CoA + NAD(+) = 3-oxodecanoyl-CoA + NADH + H(+)</text>
        <dbReference type="Rhea" id="RHEA:31187"/>
        <dbReference type="ChEBI" id="CHEBI:15378"/>
        <dbReference type="ChEBI" id="CHEBI:57540"/>
        <dbReference type="ChEBI" id="CHEBI:57945"/>
        <dbReference type="ChEBI" id="CHEBI:62548"/>
        <dbReference type="ChEBI" id="CHEBI:62616"/>
    </reaction>
    <physiologicalReaction direction="left-to-right" evidence="33">
        <dbReference type="Rhea" id="RHEA:31188"/>
    </physiologicalReaction>
</comment>
<dbReference type="PANTHER" id="PTHR23309:SF49">
    <property type="entry name" value="PEROXISOMAL BIFUNCTIONAL ENZYME"/>
    <property type="match status" value="1"/>
</dbReference>
<evidence type="ECO:0000256" key="13">
    <source>
        <dbReference type="ARBA" id="ARBA00023140"/>
    </source>
</evidence>
<comment type="catalytic activity">
    <reaction evidence="23">
        <text>(3E)-hexenoyl-CoA = (2E)-hexenoyl-CoA</text>
        <dbReference type="Rhea" id="RHEA:45736"/>
        <dbReference type="ChEBI" id="CHEBI:62077"/>
        <dbReference type="ChEBI" id="CHEBI:84790"/>
    </reaction>
    <physiologicalReaction direction="left-to-right" evidence="23">
        <dbReference type="Rhea" id="RHEA:45737"/>
    </physiologicalReaction>
</comment>
<evidence type="ECO:0000256" key="11">
    <source>
        <dbReference type="ARBA" id="ARBA00023027"/>
    </source>
</evidence>
<evidence type="ECO:0000256" key="29">
    <source>
        <dbReference type="ARBA" id="ARBA00038365"/>
    </source>
</evidence>
<dbReference type="CDD" id="cd06558">
    <property type="entry name" value="crotonase-like"/>
    <property type="match status" value="1"/>
</dbReference>
<dbReference type="GO" id="GO:0006635">
    <property type="term" value="P:fatty acid beta-oxidation"/>
    <property type="evidence" value="ECO:0007669"/>
    <property type="project" value="UniProtKB-UniPathway"/>
</dbReference>
<dbReference type="InterPro" id="IPR006180">
    <property type="entry name" value="3-OHacyl-CoA_DH_CS"/>
</dbReference>
<comment type="similarity">
    <text evidence="4">In the N-terminal section; belongs to the enoyl-CoA hydratase/isomerase family.</text>
</comment>
<dbReference type="RefSeq" id="NP_001133776.1">
    <property type="nucleotide sequence ID" value="NM_001140304.1"/>
</dbReference>
<feature type="domain" description="3-hydroxyacyl-CoA dehydrogenase NAD binding" evidence="37">
    <location>
        <begin position="298"/>
        <end position="471"/>
    </location>
</feature>
<comment type="catalytic activity">
    <reaction evidence="34">
        <text>a (3S)-3-hydroxyacyl-CoA + NAD(+) = a 3-oxoacyl-CoA + NADH + H(+)</text>
        <dbReference type="Rhea" id="RHEA:22432"/>
        <dbReference type="ChEBI" id="CHEBI:15378"/>
        <dbReference type="ChEBI" id="CHEBI:57318"/>
        <dbReference type="ChEBI" id="CHEBI:57540"/>
        <dbReference type="ChEBI" id="CHEBI:57945"/>
        <dbReference type="ChEBI" id="CHEBI:90726"/>
        <dbReference type="EC" id="1.1.1.35"/>
    </reaction>
    <physiologicalReaction direction="left-to-right" evidence="34">
        <dbReference type="Rhea" id="RHEA:22433"/>
    </physiologicalReaction>
</comment>
<dbReference type="SUPFAM" id="SSF52096">
    <property type="entry name" value="ClpP/crotonase"/>
    <property type="match status" value="1"/>
</dbReference>
<dbReference type="EC" id="4.2.1.17" evidence="7"/>
<evidence type="ECO:0000256" key="8">
    <source>
        <dbReference type="ARBA" id="ARBA00013000"/>
    </source>
</evidence>
<keyword evidence="10" id="KW-0560">Oxidoreductase</keyword>
<evidence type="ECO:0000256" key="20">
    <source>
        <dbReference type="ARBA" id="ARBA00035949"/>
    </source>
</evidence>
<evidence type="ECO:0000256" key="28">
    <source>
        <dbReference type="ARBA" id="ARBA00036989"/>
    </source>
</evidence>
<evidence type="ECO:0000256" key="9">
    <source>
        <dbReference type="ARBA" id="ARBA00022832"/>
    </source>
</evidence>
<dbReference type="Pfam" id="PF02737">
    <property type="entry name" value="3HCDH_N"/>
    <property type="match status" value="1"/>
</dbReference>
<dbReference type="InterPro" id="IPR029045">
    <property type="entry name" value="ClpP/crotonase-like_dom_sf"/>
</dbReference>
<evidence type="ECO:0000313" key="38">
    <source>
        <dbReference type="EMBL" id="ACI33880.1"/>
    </source>
</evidence>
<evidence type="ECO:0000313" key="39">
    <source>
        <dbReference type="Proteomes" id="UP001652741"/>
    </source>
</evidence>
<evidence type="ECO:0000256" key="6">
    <source>
        <dbReference type="ARBA" id="ARBA00012064"/>
    </source>
</evidence>
<gene>
    <name evidence="38" type="primary">ECHP</name>
    <name evidence="40" type="synonym">echp</name>
    <name evidence="40" type="synonym">ehhadh</name>
</gene>
<dbReference type="GO" id="GO:0070403">
    <property type="term" value="F:NAD+ binding"/>
    <property type="evidence" value="ECO:0007669"/>
    <property type="project" value="InterPro"/>
</dbReference>
<feature type="domain" description="3-hydroxyacyl-CoA dehydrogenase C-terminal" evidence="36">
    <location>
        <begin position="612"/>
        <end position="706"/>
    </location>
</feature>
<dbReference type="GO" id="GO:0004300">
    <property type="term" value="F:enoyl-CoA hydratase activity"/>
    <property type="evidence" value="ECO:0007669"/>
    <property type="project" value="UniProtKB-EC"/>
</dbReference>
<keyword evidence="12" id="KW-0443">Lipid metabolism</keyword>
<evidence type="ECO:0000313" key="40">
    <source>
        <dbReference type="RefSeq" id="NP_001133776.1"/>
    </source>
</evidence>
<dbReference type="PaxDb" id="8030-ENSSSAP00000060082"/>
<evidence type="ECO:0000256" key="31">
    <source>
        <dbReference type="ARBA" id="ARBA00042031"/>
    </source>
</evidence>
<dbReference type="KEGG" id="sasa:100195275"/>
<dbReference type="PROSITE" id="PS00067">
    <property type="entry name" value="3HCDH"/>
    <property type="match status" value="1"/>
</dbReference>
<dbReference type="CTD" id="1962"/>
<dbReference type="OrthoDB" id="2018133at2759"/>
<keyword evidence="16" id="KW-0511">Multifunctional enzyme</keyword>
<dbReference type="FunFam" id="3.90.226.10:FF:000052">
    <property type="entry name" value="Peroxisomal bifunctional enzyme"/>
    <property type="match status" value="1"/>
</dbReference>
<evidence type="ECO:0000256" key="22">
    <source>
        <dbReference type="ARBA" id="ARBA00036336"/>
    </source>
</evidence>
<dbReference type="Pfam" id="PF00725">
    <property type="entry name" value="3HCDH"/>
    <property type="match status" value="2"/>
</dbReference>
<evidence type="ECO:0000256" key="15">
    <source>
        <dbReference type="ARBA" id="ARBA00023239"/>
    </source>
</evidence>
<name>B5X3J9_SALSA</name>
<evidence type="ECO:0000256" key="19">
    <source>
        <dbReference type="ARBA" id="ARBA00035909"/>
    </source>
</evidence>
<dbReference type="PANTHER" id="PTHR23309">
    <property type="entry name" value="3-HYDROXYACYL-COA DEHYROGENASE"/>
    <property type="match status" value="1"/>
</dbReference>
<evidence type="ECO:0000256" key="24">
    <source>
        <dbReference type="ARBA" id="ARBA00036370"/>
    </source>
</evidence>
<comment type="catalytic activity">
    <reaction evidence="17">
        <text>(3S)-hydroxydecanoyl-CoA = (2E)-decenoyl-CoA + H2O</text>
        <dbReference type="Rhea" id="RHEA:31191"/>
        <dbReference type="ChEBI" id="CHEBI:15377"/>
        <dbReference type="ChEBI" id="CHEBI:61406"/>
        <dbReference type="ChEBI" id="CHEBI:62616"/>
    </reaction>
    <physiologicalReaction direction="right-to-left" evidence="17">
        <dbReference type="Rhea" id="RHEA:31193"/>
    </physiologicalReaction>
</comment>
<dbReference type="SUPFAM" id="SSF48179">
    <property type="entry name" value="6-phosphogluconate dehydrogenase C-terminal domain-like"/>
    <property type="match status" value="2"/>
</dbReference>
<comment type="similarity">
    <text evidence="29">In the C-terminal section; belongs to the 3-hydroxyacyl-CoA dehydrogenase family.</text>
</comment>
<dbReference type="InterPro" id="IPR036291">
    <property type="entry name" value="NAD(P)-bd_dom_sf"/>
</dbReference>
<dbReference type="InterPro" id="IPR006108">
    <property type="entry name" value="3HC_DH_C"/>
</dbReference>
<protein>
    <recommendedName>
        <fullName evidence="30">Peroxisomal bifunctional enzyme</fullName>
        <ecNumber evidence="8">1.1.1.35</ecNumber>
        <ecNumber evidence="7">4.2.1.17</ecNumber>
        <ecNumber evidence="6">5.3.3.8</ecNumber>
    </recommendedName>
    <alternativeName>
        <fullName evidence="31">Multifunctional enzyme 1</fullName>
    </alternativeName>
</protein>